<dbReference type="AlphaFoldDB" id="A0A4C1WSM7"/>
<gene>
    <name evidence="2" type="ORF">EVAR_42560_1</name>
</gene>
<name>A0A4C1WSM7_EUMVA</name>
<organism evidence="2 3">
    <name type="scientific">Eumeta variegata</name>
    <name type="common">Bagworm moth</name>
    <name type="synonym">Eumeta japonica</name>
    <dbReference type="NCBI Taxonomy" id="151549"/>
    <lineage>
        <taxon>Eukaryota</taxon>
        <taxon>Metazoa</taxon>
        <taxon>Ecdysozoa</taxon>
        <taxon>Arthropoda</taxon>
        <taxon>Hexapoda</taxon>
        <taxon>Insecta</taxon>
        <taxon>Pterygota</taxon>
        <taxon>Neoptera</taxon>
        <taxon>Endopterygota</taxon>
        <taxon>Lepidoptera</taxon>
        <taxon>Glossata</taxon>
        <taxon>Ditrysia</taxon>
        <taxon>Tineoidea</taxon>
        <taxon>Psychidae</taxon>
        <taxon>Oiketicinae</taxon>
        <taxon>Eumeta</taxon>
    </lineage>
</organism>
<evidence type="ECO:0000256" key="1">
    <source>
        <dbReference type="SAM" id="MobiDB-lite"/>
    </source>
</evidence>
<dbReference type="EMBL" id="BGZK01000634">
    <property type="protein sequence ID" value="GBP53840.1"/>
    <property type="molecule type" value="Genomic_DNA"/>
</dbReference>
<sequence>MDNTIANCARKLKIKPHNNYSIKSAGQGSHEDCRQKQPTAGASQGPWACRSLSIPAAALLCYTADGCRGGRLHLDIGAAPVKCCGEAMTCAM</sequence>
<proteinExistence type="predicted"/>
<keyword evidence="3" id="KW-1185">Reference proteome</keyword>
<reference evidence="2 3" key="1">
    <citation type="journal article" date="2019" name="Commun. Biol.">
        <title>The bagworm genome reveals a unique fibroin gene that provides high tensile strength.</title>
        <authorList>
            <person name="Kono N."/>
            <person name="Nakamura H."/>
            <person name="Ohtoshi R."/>
            <person name="Tomita M."/>
            <person name="Numata K."/>
            <person name="Arakawa K."/>
        </authorList>
    </citation>
    <scope>NUCLEOTIDE SEQUENCE [LARGE SCALE GENOMIC DNA]</scope>
</reference>
<comment type="caution">
    <text evidence="2">The sequence shown here is derived from an EMBL/GenBank/DDBJ whole genome shotgun (WGS) entry which is preliminary data.</text>
</comment>
<evidence type="ECO:0000313" key="3">
    <source>
        <dbReference type="Proteomes" id="UP000299102"/>
    </source>
</evidence>
<protein>
    <submittedName>
        <fullName evidence="2">Uncharacterized protein</fullName>
    </submittedName>
</protein>
<dbReference type="Proteomes" id="UP000299102">
    <property type="component" value="Unassembled WGS sequence"/>
</dbReference>
<evidence type="ECO:0000313" key="2">
    <source>
        <dbReference type="EMBL" id="GBP53840.1"/>
    </source>
</evidence>
<accession>A0A4C1WSM7</accession>
<feature type="region of interest" description="Disordered" evidence="1">
    <location>
        <begin position="19"/>
        <end position="45"/>
    </location>
</feature>